<feature type="compositionally biased region" description="Basic and acidic residues" evidence="1">
    <location>
        <begin position="36"/>
        <end position="47"/>
    </location>
</feature>
<comment type="caution">
    <text evidence="2">The sequence shown here is derived from an EMBL/GenBank/DDBJ whole genome shotgun (WGS) entry which is preliminary data.</text>
</comment>
<dbReference type="EMBL" id="JAWDJX010000002">
    <property type="protein sequence ID" value="KAK3058098.1"/>
    <property type="molecule type" value="Genomic_DNA"/>
</dbReference>
<evidence type="ECO:0000313" key="3">
    <source>
        <dbReference type="Proteomes" id="UP001271007"/>
    </source>
</evidence>
<keyword evidence="3" id="KW-1185">Reference proteome</keyword>
<evidence type="ECO:0000256" key="1">
    <source>
        <dbReference type="SAM" id="MobiDB-lite"/>
    </source>
</evidence>
<gene>
    <name evidence="2" type="ORF">LTR09_001175</name>
</gene>
<sequence length="193" mass="21469">MANVTEFSDMETLFKEFGNPLWRAPHGRSSATNKTGSEDEHSPDGKSSDTLPVDENDTDVSDIVRLLKAFPFVVGDKIAHALDPKIDAEKIEHYHQMSKTGVFDEKDSLMGIAKEFVETKNLHAAIGKIRRFILFAIVVQMEEDGSGRVVVSLEALHKALAELKPAAYMLHVMFKDVILERVRGEGSDDEGEQ</sequence>
<dbReference type="AlphaFoldDB" id="A0AAJ0GID6"/>
<name>A0AAJ0GID6_9PEZI</name>
<reference evidence="2" key="1">
    <citation type="submission" date="2023-04" db="EMBL/GenBank/DDBJ databases">
        <title>Black Yeasts Isolated from many extreme environments.</title>
        <authorList>
            <person name="Coleine C."/>
            <person name="Stajich J.E."/>
            <person name="Selbmann L."/>
        </authorList>
    </citation>
    <scope>NUCLEOTIDE SEQUENCE</scope>
    <source>
        <strain evidence="2">CCFEE 5312</strain>
    </source>
</reference>
<accession>A0AAJ0GID6</accession>
<evidence type="ECO:0000313" key="2">
    <source>
        <dbReference type="EMBL" id="KAK3058098.1"/>
    </source>
</evidence>
<dbReference type="Proteomes" id="UP001271007">
    <property type="component" value="Unassembled WGS sequence"/>
</dbReference>
<organism evidence="2 3">
    <name type="scientific">Extremus antarcticus</name>
    <dbReference type="NCBI Taxonomy" id="702011"/>
    <lineage>
        <taxon>Eukaryota</taxon>
        <taxon>Fungi</taxon>
        <taxon>Dikarya</taxon>
        <taxon>Ascomycota</taxon>
        <taxon>Pezizomycotina</taxon>
        <taxon>Dothideomycetes</taxon>
        <taxon>Dothideomycetidae</taxon>
        <taxon>Mycosphaerellales</taxon>
        <taxon>Extremaceae</taxon>
        <taxon>Extremus</taxon>
    </lineage>
</organism>
<proteinExistence type="predicted"/>
<feature type="region of interest" description="Disordered" evidence="1">
    <location>
        <begin position="20"/>
        <end position="55"/>
    </location>
</feature>
<protein>
    <submittedName>
        <fullName evidence="2">Uncharacterized protein</fullName>
    </submittedName>
</protein>